<gene>
    <name evidence="1" type="ORF">S01H4_46139</name>
</gene>
<dbReference type="EMBL" id="BART01025756">
    <property type="protein sequence ID" value="GAH04141.1"/>
    <property type="molecule type" value="Genomic_DNA"/>
</dbReference>
<organism evidence="1">
    <name type="scientific">marine sediment metagenome</name>
    <dbReference type="NCBI Taxonomy" id="412755"/>
    <lineage>
        <taxon>unclassified sequences</taxon>
        <taxon>metagenomes</taxon>
        <taxon>ecological metagenomes</taxon>
    </lineage>
</organism>
<dbReference type="AlphaFoldDB" id="X1C7U7"/>
<proteinExistence type="predicted"/>
<sequence>MIHDFLIIKDGLPLLFKNFSITKNIFSEADSLIMVSGFFSALNSFSDSFENLGSISELKLSNNDLKLSFLKDSSIPNLIYIATYDEKSKPVNILRILRKLSRNFLQKFSIEDIVNWKGNVGAFNSFEDVLAVFLEEELRQSDTGFKERVEALFRCVEEKINEETNLLTLKSKLDPPPNLPNYCNQIPRFTSLKKVNPRTFLTGATSHKVFYQIDGKKSIRQITESLDLKHEQVYNICKNLVKFGFVNLA</sequence>
<reference evidence="1" key="1">
    <citation type="journal article" date="2014" name="Front. Microbiol.">
        <title>High frequency of phylogenetically diverse reductive dehalogenase-homologous genes in deep subseafloor sedimentary metagenomes.</title>
        <authorList>
            <person name="Kawai M."/>
            <person name="Futagami T."/>
            <person name="Toyoda A."/>
            <person name="Takaki Y."/>
            <person name="Nishi S."/>
            <person name="Hori S."/>
            <person name="Arai W."/>
            <person name="Tsubouchi T."/>
            <person name="Morono Y."/>
            <person name="Uchiyama I."/>
            <person name="Ito T."/>
            <person name="Fujiyama A."/>
            <person name="Inagaki F."/>
            <person name="Takami H."/>
        </authorList>
    </citation>
    <scope>NUCLEOTIDE SEQUENCE</scope>
    <source>
        <strain evidence="1">Expedition CK06-06</strain>
    </source>
</reference>
<accession>X1C7U7</accession>
<protein>
    <submittedName>
        <fullName evidence="1">Uncharacterized protein</fullName>
    </submittedName>
</protein>
<comment type="caution">
    <text evidence="1">The sequence shown here is derived from an EMBL/GenBank/DDBJ whole genome shotgun (WGS) entry which is preliminary data.</text>
</comment>
<evidence type="ECO:0000313" key="1">
    <source>
        <dbReference type="EMBL" id="GAH04141.1"/>
    </source>
</evidence>
<name>X1C7U7_9ZZZZ</name>